<dbReference type="InterPro" id="IPR011044">
    <property type="entry name" value="Quino_amine_DH_bsu"/>
</dbReference>
<keyword evidence="2" id="KW-1185">Reference proteome</keyword>
<reference evidence="1" key="2">
    <citation type="submission" date="2012-09" db="EMBL/GenBank/DDBJ databases">
        <title>The complete sequence of Psychroflexus torquis an extreme psychrophile from sea-ice that is stimulated by light.</title>
        <authorList>
            <person name="Feng S."/>
            <person name="Powell S.M."/>
            <person name="Bowman J.P."/>
        </authorList>
    </citation>
    <scope>NUCLEOTIDE SEQUENCE [LARGE SCALE GENOMIC DNA]</scope>
    <source>
        <strain evidence="1">ATCC 700755</strain>
    </source>
</reference>
<reference evidence="1" key="1">
    <citation type="submission" date="2006-03" db="EMBL/GenBank/DDBJ databases">
        <authorList>
            <person name="Bowman J."/>
            <person name="Ferriera S."/>
            <person name="Johnson J."/>
            <person name="Kravitz S."/>
            <person name="Halpern A."/>
            <person name="Remington K."/>
            <person name="Beeson K."/>
            <person name="Tran B."/>
            <person name="Rogers Y.-H."/>
            <person name="Friedman R."/>
            <person name="Venter J.C."/>
        </authorList>
    </citation>
    <scope>NUCLEOTIDE SEQUENCE [LARGE SCALE GENOMIC DNA]</scope>
    <source>
        <strain evidence="1">ATCC 700755</strain>
    </source>
</reference>
<dbReference type="EMBL" id="CP003879">
    <property type="protein sequence ID" value="AFU68182.1"/>
    <property type="molecule type" value="Genomic_DNA"/>
</dbReference>
<sequence length="299" mass="34820">MDFVNSKKLIFQIALLMNLIGFSQNQTFNHSSNENLNISSFDVSGINNKIAINIFPLKETIIYDGYTGDELKRLTGFETTPISVQFDDNRNLIIIEYSDKINVYDNINYKLIITHNKPDFSASMTYSSRLGKLIFSTSDSIVYIRVTEGDNEFYPNLIETFSYSQNLKTSNKGDVLAHLGNGKLSVYKNFEKAFELNRDYILDFTIGENTIMVLSEYEPSKLKTQFFDFNGNSLAKDNRYENLYKLYSYKNAMQYVNEDFMFYGAYKEISLLSKNQKPYKYKFQDDFNEYHFVKIDSSI</sequence>
<accession>K4IC44</accession>
<dbReference type="AlphaFoldDB" id="K4IC44"/>
<organism evidence="1 2">
    <name type="scientific">Psychroflexus torquis (strain ATCC 700755 / CIP 106069 / ACAM 623)</name>
    <dbReference type="NCBI Taxonomy" id="313595"/>
    <lineage>
        <taxon>Bacteria</taxon>
        <taxon>Pseudomonadati</taxon>
        <taxon>Bacteroidota</taxon>
        <taxon>Flavobacteriia</taxon>
        <taxon>Flavobacteriales</taxon>
        <taxon>Flavobacteriaceae</taxon>
        <taxon>Psychroflexus</taxon>
    </lineage>
</organism>
<protein>
    <submittedName>
        <fullName evidence="1">Uncharacterized protein</fullName>
    </submittedName>
</protein>
<dbReference type="HOGENOM" id="CLU_930245_0_0_10"/>
<evidence type="ECO:0000313" key="2">
    <source>
        <dbReference type="Proteomes" id="UP000008514"/>
    </source>
</evidence>
<dbReference type="STRING" id="313595.P700755_001245"/>
<gene>
    <name evidence="1" type="ordered locus">P700755_001245</name>
</gene>
<dbReference type="Proteomes" id="UP000008514">
    <property type="component" value="Chromosome"/>
</dbReference>
<evidence type="ECO:0000313" key="1">
    <source>
        <dbReference type="EMBL" id="AFU68182.1"/>
    </source>
</evidence>
<dbReference type="KEGG" id="ptq:P700755_001245"/>
<proteinExistence type="predicted"/>
<name>K4IC44_PSYTT</name>
<dbReference type="SUPFAM" id="SSF50969">
    <property type="entry name" value="YVTN repeat-like/Quinoprotein amine dehydrogenase"/>
    <property type="match status" value="1"/>
</dbReference>